<dbReference type="Proteomes" id="UP000007800">
    <property type="component" value="Unassembled WGS sequence"/>
</dbReference>
<dbReference type="Pfam" id="PF03476">
    <property type="entry name" value="MOSC_N"/>
    <property type="match status" value="1"/>
</dbReference>
<gene>
    <name evidence="3" type="ORF">Pmar_PMAR025870</name>
</gene>
<keyword evidence="1" id="KW-0472">Membrane</keyword>
<dbReference type="InterPro" id="IPR005302">
    <property type="entry name" value="MoCF_Sase_C"/>
</dbReference>
<sequence>MTARPLSIGPTLVLAVGVGAALYALYSSNKRKNDKTEGNDDPVVARIDELIVYPIKSASGVRVDECELTWKGLKYDRSYSIVVPVVEESDQSPSPHTAQYRALSQAKTPRMSLIHPALPNAQGITIEFIESGEKPSSIHVPLLMNGRRITIVLWGNTAVGIDQGDEAAQWLSDHLDIPGTRLLKAVDDEELTRYLAAAQNRPDAHHLDYHYIRPLDVLSRASVAQVVAHVPVEVGRRMDHRRFRANIILDGCSPFTEDKYSTLEFQDNSLLKIDLDRLCDRCVIPSVDPDTGIKDTETNEPFPTLLSYRRGKTIMNSCHPRHRQFLAEHSKLPFLGVHATPRFAEGASSRQVVRVGDVVRFV</sequence>
<evidence type="ECO:0000256" key="1">
    <source>
        <dbReference type="SAM" id="Phobius"/>
    </source>
</evidence>
<dbReference type="GO" id="GO:0030151">
    <property type="term" value="F:molybdenum ion binding"/>
    <property type="evidence" value="ECO:0007669"/>
    <property type="project" value="InterPro"/>
</dbReference>
<protein>
    <submittedName>
        <fullName evidence="3">Molybdopterin cofactor sulfurase, putative</fullName>
    </submittedName>
</protein>
<dbReference type="InParanoid" id="C5LUY2"/>
<keyword evidence="4" id="KW-1185">Reference proteome</keyword>
<accession>C5LUY2</accession>
<evidence type="ECO:0000259" key="2">
    <source>
        <dbReference type="PROSITE" id="PS51340"/>
    </source>
</evidence>
<dbReference type="PROSITE" id="PS51340">
    <property type="entry name" value="MOSC"/>
    <property type="match status" value="1"/>
</dbReference>
<dbReference type="SUPFAM" id="SSF50800">
    <property type="entry name" value="PK beta-barrel domain-like"/>
    <property type="match status" value="1"/>
</dbReference>
<feature type="transmembrane region" description="Helical" evidence="1">
    <location>
        <begin position="6"/>
        <end position="26"/>
    </location>
</feature>
<dbReference type="GO" id="GO:0003824">
    <property type="term" value="F:catalytic activity"/>
    <property type="evidence" value="ECO:0007669"/>
    <property type="project" value="InterPro"/>
</dbReference>
<dbReference type="InterPro" id="IPR011037">
    <property type="entry name" value="Pyrv_Knase-like_insert_dom_sf"/>
</dbReference>
<dbReference type="InterPro" id="IPR005303">
    <property type="entry name" value="MOCOS_middle"/>
</dbReference>
<keyword evidence="1" id="KW-1133">Transmembrane helix</keyword>
<dbReference type="EMBL" id="GG685688">
    <property type="protein sequence ID" value="EEQ99482.1"/>
    <property type="molecule type" value="Genomic_DNA"/>
</dbReference>
<reference evidence="3 4" key="1">
    <citation type="submission" date="2008-07" db="EMBL/GenBank/DDBJ databases">
        <authorList>
            <person name="El-Sayed N."/>
            <person name="Caler E."/>
            <person name="Inman J."/>
            <person name="Amedeo P."/>
            <person name="Hass B."/>
            <person name="Wortman J."/>
        </authorList>
    </citation>
    <scope>NUCLEOTIDE SEQUENCE [LARGE SCALE GENOMIC DNA]</scope>
    <source>
        <strain evidence="4">ATCC 50983 / TXsc</strain>
    </source>
</reference>
<evidence type="ECO:0000313" key="3">
    <source>
        <dbReference type="EMBL" id="EEQ99482.1"/>
    </source>
</evidence>
<dbReference type="OMA" id="CCPLMIL"/>
<dbReference type="SUPFAM" id="SSF141673">
    <property type="entry name" value="MOSC N-terminal domain-like"/>
    <property type="match status" value="1"/>
</dbReference>
<dbReference type="RefSeq" id="XP_002766765.1">
    <property type="nucleotide sequence ID" value="XM_002766719.1"/>
</dbReference>
<feature type="domain" description="MOSC" evidence="2">
    <location>
        <begin position="184"/>
        <end position="362"/>
    </location>
</feature>
<organism evidence="4">
    <name type="scientific">Perkinsus marinus (strain ATCC 50983 / TXsc)</name>
    <dbReference type="NCBI Taxonomy" id="423536"/>
    <lineage>
        <taxon>Eukaryota</taxon>
        <taxon>Sar</taxon>
        <taxon>Alveolata</taxon>
        <taxon>Perkinsozoa</taxon>
        <taxon>Perkinsea</taxon>
        <taxon>Perkinsida</taxon>
        <taxon>Perkinsidae</taxon>
        <taxon>Perkinsus</taxon>
    </lineage>
</organism>
<dbReference type="GO" id="GO:0030170">
    <property type="term" value="F:pyridoxal phosphate binding"/>
    <property type="evidence" value="ECO:0007669"/>
    <property type="project" value="InterPro"/>
</dbReference>
<keyword evidence="1" id="KW-0812">Transmembrane</keyword>
<dbReference type="AlphaFoldDB" id="C5LUY2"/>
<proteinExistence type="predicted"/>
<dbReference type="Pfam" id="PF03473">
    <property type="entry name" value="MOSC"/>
    <property type="match status" value="1"/>
</dbReference>
<dbReference type="GeneID" id="9050890"/>
<name>C5LUY2_PERM5</name>
<dbReference type="OrthoDB" id="17255at2759"/>
<evidence type="ECO:0000313" key="4">
    <source>
        <dbReference type="Proteomes" id="UP000007800"/>
    </source>
</evidence>